<dbReference type="Pfam" id="PF13426">
    <property type="entry name" value="PAS_9"/>
    <property type="match status" value="1"/>
</dbReference>
<dbReference type="OrthoDB" id="9767435at2"/>
<keyword evidence="8" id="KW-0472">Membrane</keyword>
<dbReference type="PANTHER" id="PTHR41523">
    <property type="entry name" value="TWO-COMPONENT SYSTEM SENSOR PROTEIN"/>
    <property type="match status" value="1"/>
</dbReference>
<protein>
    <recommendedName>
        <fullName evidence="2">histidine kinase</fullName>
        <ecNumber evidence="2">2.7.13.3</ecNumber>
    </recommendedName>
</protein>
<evidence type="ECO:0000256" key="2">
    <source>
        <dbReference type="ARBA" id="ARBA00012438"/>
    </source>
</evidence>
<dbReference type="SUPFAM" id="SSF55785">
    <property type="entry name" value="PYP-like sensor domain (PAS domain)"/>
    <property type="match status" value="1"/>
</dbReference>
<dbReference type="EMBL" id="MWQY01000008">
    <property type="protein sequence ID" value="ORC35602.1"/>
    <property type="molecule type" value="Genomic_DNA"/>
</dbReference>
<evidence type="ECO:0000256" key="5">
    <source>
        <dbReference type="ARBA" id="ARBA00022741"/>
    </source>
</evidence>
<dbReference type="InterPro" id="IPR011102">
    <property type="entry name" value="Sig_transdc_His_kinase_HWE"/>
</dbReference>
<dbReference type="InterPro" id="IPR011495">
    <property type="entry name" value="Sig_transdc_His_kin_sub2_dim/P"/>
</dbReference>
<comment type="catalytic activity">
    <reaction evidence="1">
        <text>ATP + protein L-histidine = ADP + protein N-phospho-L-histidine.</text>
        <dbReference type="EC" id="2.7.13.3"/>
    </reaction>
</comment>
<name>A0A1Y1RYI4_9SPIO</name>
<feature type="transmembrane region" description="Helical" evidence="8">
    <location>
        <begin position="36"/>
        <end position="53"/>
    </location>
</feature>
<evidence type="ECO:0000313" key="10">
    <source>
        <dbReference type="EMBL" id="ORC35602.1"/>
    </source>
</evidence>
<dbReference type="GO" id="GO:0005524">
    <property type="term" value="F:ATP binding"/>
    <property type="evidence" value="ECO:0007669"/>
    <property type="project" value="UniProtKB-KW"/>
</dbReference>
<evidence type="ECO:0000256" key="7">
    <source>
        <dbReference type="ARBA" id="ARBA00022840"/>
    </source>
</evidence>
<dbReference type="Pfam" id="PF07568">
    <property type="entry name" value="HisKA_2"/>
    <property type="match status" value="1"/>
</dbReference>
<comment type="caution">
    <text evidence="10">The sequence shown here is derived from an EMBL/GenBank/DDBJ whole genome shotgun (WGS) entry which is preliminary data.</text>
</comment>
<dbReference type="NCBIfam" id="TIGR00229">
    <property type="entry name" value="sensory_box"/>
    <property type="match status" value="1"/>
</dbReference>
<dbReference type="Proteomes" id="UP000192343">
    <property type="component" value="Unassembled WGS sequence"/>
</dbReference>
<feature type="domain" description="PAS" evidence="9">
    <location>
        <begin position="68"/>
        <end position="111"/>
    </location>
</feature>
<reference evidence="10 11" key="1">
    <citation type="submission" date="2017-03" db="EMBL/GenBank/DDBJ databases">
        <title>Draft Genome sequence of Marispirochaeta sp. strain JC444.</title>
        <authorList>
            <person name="Shivani Y."/>
            <person name="Subhash Y."/>
            <person name="Sasikala C."/>
            <person name="Ramana C."/>
        </authorList>
    </citation>
    <scope>NUCLEOTIDE SEQUENCE [LARGE SCALE GENOMIC DNA]</scope>
    <source>
        <strain evidence="10 11">JC444</strain>
    </source>
</reference>
<dbReference type="AlphaFoldDB" id="A0A1Y1RYI4"/>
<accession>A0A1Y1RYI4</accession>
<dbReference type="InterPro" id="IPR035965">
    <property type="entry name" value="PAS-like_dom_sf"/>
</dbReference>
<evidence type="ECO:0000256" key="4">
    <source>
        <dbReference type="ARBA" id="ARBA00022679"/>
    </source>
</evidence>
<dbReference type="SMART" id="SM00091">
    <property type="entry name" value="PAS"/>
    <property type="match status" value="1"/>
</dbReference>
<dbReference type="SMART" id="SM00911">
    <property type="entry name" value="HWE_HK"/>
    <property type="match status" value="1"/>
</dbReference>
<evidence type="ECO:0000256" key="6">
    <source>
        <dbReference type="ARBA" id="ARBA00022777"/>
    </source>
</evidence>
<dbReference type="EC" id="2.7.13.3" evidence="2"/>
<keyword evidence="4" id="KW-0808">Transferase</keyword>
<evidence type="ECO:0000313" key="11">
    <source>
        <dbReference type="Proteomes" id="UP000192343"/>
    </source>
</evidence>
<keyword evidence="3" id="KW-0597">Phosphoprotein</keyword>
<gene>
    <name evidence="10" type="ORF">B4O97_08125</name>
</gene>
<dbReference type="PROSITE" id="PS50112">
    <property type="entry name" value="PAS"/>
    <property type="match status" value="1"/>
</dbReference>
<evidence type="ECO:0000256" key="8">
    <source>
        <dbReference type="SAM" id="Phobius"/>
    </source>
</evidence>
<organism evidence="10 11">
    <name type="scientific">Marispirochaeta aestuarii</name>
    <dbReference type="NCBI Taxonomy" id="1963862"/>
    <lineage>
        <taxon>Bacteria</taxon>
        <taxon>Pseudomonadati</taxon>
        <taxon>Spirochaetota</taxon>
        <taxon>Spirochaetia</taxon>
        <taxon>Spirochaetales</taxon>
        <taxon>Spirochaetaceae</taxon>
        <taxon>Marispirochaeta</taxon>
    </lineage>
</organism>
<keyword evidence="8" id="KW-1133">Transmembrane helix</keyword>
<evidence type="ECO:0000256" key="3">
    <source>
        <dbReference type="ARBA" id="ARBA00022553"/>
    </source>
</evidence>
<keyword evidence="6" id="KW-0418">Kinase</keyword>
<evidence type="ECO:0000259" key="9">
    <source>
        <dbReference type="PROSITE" id="PS50112"/>
    </source>
</evidence>
<proteinExistence type="predicted"/>
<dbReference type="PANTHER" id="PTHR41523:SF8">
    <property type="entry name" value="ETHYLENE RESPONSE SENSOR PROTEIN"/>
    <property type="match status" value="1"/>
</dbReference>
<dbReference type="CDD" id="cd00130">
    <property type="entry name" value="PAS"/>
    <property type="match status" value="1"/>
</dbReference>
<evidence type="ECO:0000256" key="1">
    <source>
        <dbReference type="ARBA" id="ARBA00000085"/>
    </source>
</evidence>
<dbReference type="Gene3D" id="3.30.450.20">
    <property type="entry name" value="PAS domain"/>
    <property type="match status" value="1"/>
</dbReference>
<dbReference type="InterPro" id="IPR000014">
    <property type="entry name" value="PAS"/>
</dbReference>
<sequence>MNLWFLGLAVHATMLLCQLTLPGSLGISVIRSIGVWVMLLYPPALVVILLLFLKQQELIRTKSDLHTSETWYRSLFEDTFAPRLILNPADGRILDANQAAVNFYGWSRDELSTMGVPDINTLSKEEILEEMRSAAENKRNYFEFRHRLKDGSLRDVAVFSSAVQLPDRTILNSVIIDITEQKEVETRLMHALRQKDSLLQEVHHRVRNNLALIASLIDLQLEDTDTPDREKSGLKITGSRVHALSMIHNLLYQNEDLSLLNFTQFLRVLAETLPAAGGKAGSGGIEVHGKDLTLDVHYAMPLGLMVHELLLTILGESDDGPGNIRLRIDFYRDTEGVYHIGFRNTGETFTSIPMLNTDKSLSRELVKQLASQINGSIDFLPEPDLLARISFSRSGEGI</sequence>
<dbReference type="GO" id="GO:0004673">
    <property type="term" value="F:protein histidine kinase activity"/>
    <property type="evidence" value="ECO:0007669"/>
    <property type="project" value="UniProtKB-EC"/>
</dbReference>
<keyword evidence="5" id="KW-0547">Nucleotide-binding</keyword>
<keyword evidence="11" id="KW-1185">Reference proteome</keyword>
<dbReference type="STRING" id="1963862.B4O97_08125"/>
<keyword evidence="7" id="KW-0067">ATP-binding</keyword>
<keyword evidence="8" id="KW-0812">Transmembrane</keyword>